<organism evidence="3 4">
    <name type="scientific">Sphaerisporangium corydalis</name>
    <dbReference type="NCBI Taxonomy" id="1441875"/>
    <lineage>
        <taxon>Bacteria</taxon>
        <taxon>Bacillati</taxon>
        <taxon>Actinomycetota</taxon>
        <taxon>Actinomycetes</taxon>
        <taxon>Streptosporangiales</taxon>
        <taxon>Streptosporangiaceae</taxon>
        <taxon>Sphaerisporangium</taxon>
    </lineage>
</organism>
<protein>
    <submittedName>
        <fullName evidence="3">FmdB family zinc ribbon protein</fullName>
    </submittedName>
</protein>
<feature type="region of interest" description="Disordered" evidence="1">
    <location>
        <begin position="35"/>
        <end position="61"/>
    </location>
</feature>
<evidence type="ECO:0000313" key="3">
    <source>
        <dbReference type="EMBL" id="MFC4585655.1"/>
    </source>
</evidence>
<feature type="compositionally biased region" description="Basic and acidic residues" evidence="1">
    <location>
        <begin position="81"/>
        <end position="109"/>
    </location>
</feature>
<gene>
    <name evidence="3" type="ORF">ACFO8L_06215</name>
</gene>
<feature type="domain" description="Putative regulatory protein FmdB zinc ribbon" evidence="2">
    <location>
        <begin position="1"/>
        <end position="39"/>
    </location>
</feature>
<name>A0ABV9E9R6_9ACTN</name>
<evidence type="ECO:0000256" key="1">
    <source>
        <dbReference type="SAM" id="MobiDB-lite"/>
    </source>
</evidence>
<reference evidence="4" key="1">
    <citation type="journal article" date="2019" name="Int. J. Syst. Evol. Microbiol.">
        <title>The Global Catalogue of Microorganisms (GCM) 10K type strain sequencing project: providing services to taxonomists for standard genome sequencing and annotation.</title>
        <authorList>
            <consortium name="The Broad Institute Genomics Platform"/>
            <consortium name="The Broad Institute Genome Sequencing Center for Infectious Disease"/>
            <person name="Wu L."/>
            <person name="Ma J."/>
        </authorList>
    </citation>
    <scope>NUCLEOTIDE SEQUENCE [LARGE SCALE GENOMIC DNA]</scope>
    <source>
        <strain evidence="4">CCUG 49560</strain>
    </source>
</reference>
<accession>A0ABV9E9R6</accession>
<comment type="caution">
    <text evidence="3">The sequence shown here is derived from an EMBL/GenBank/DDBJ whole genome shotgun (WGS) entry which is preliminary data.</text>
</comment>
<dbReference type="InterPro" id="IPR013429">
    <property type="entry name" value="Regulatory_FmdB_Zinc_ribbon"/>
</dbReference>
<dbReference type="Proteomes" id="UP001595891">
    <property type="component" value="Unassembled WGS sequence"/>
</dbReference>
<feature type="region of interest" description="Disordered" evidence="1">
    <location>
        <begin position="81"/>
        <end position="135"/>
    </location>
</feature>
<proteinExistence type="predicted"/>
<sequence length="135" mass="14729">MAIYELRCREGHRFEVVQSFTAPLPACPRCGTETGKIPSRFALSGRAATPPPSDMMPQTWRGTYGADREYVTALRRTAEARRDLEERHPELAGDRRPILAHEGRYEDAPLRAGDPSPPPSAPGHGHGRAGGEGVS</sequence>
<dbReference type="SMART" id="SM00834">
    <property type="entry name" value="CxxC_CXXC_SSSS"/>
    <property type="match status" value="1"/>
</dbReference>
<evidence type="ECO:0000313" key="4">
    <source>
        <dbReference type="Proteomes" id="UP001595891"/>
    </source>
</evidence>
<evidence type="ECO:0000259" key="2">
    <source>
        <dbReference type="SMART" id="SM00834"/>
    </source>
</evidence>
<keyword evidence="4" id="KW-1185">Reference proteome</keyword>
<dbReference type="Pfam" id="PF09723">
    <property type="entry name" value="Zn_ribbon_8"/>
    <property type="match status" value="1"/>
</dbReference>
<dbReference type="NCBIfam" id="TIGR02605">
    <property type="entry name" value="CxxC_CxxC_SSSS"/>
    <property type="match status" value="1"/>
</dbReference>
<dbReference type="RefSeq" id="WP_262847310.1">
    <property type="nucleotide sequence ID" value="NZ_JANZYP010000061.1"/>
</dbReference>
<dbReference type="EMBL" id="JBHSFN010000003">
    <property type="protein sequence ID" value="MFC4585655.1"/>
    <property type="molecule type" value="Genomic_DNA"/>
</dbReference>